<name>A0A4D6NH27_VIGUN</name>
<accession>A0A4D6NH27</accession>
<dbReference type="Proteomes" id="UP000501690">
    <property type="component" value="Linkage Group LG11"/>
</dbReference>
<feature type="domain" description="Separase-like TPR repeats region" evidence="1">
    <location>
        <begin position="42"/>
        <end position="213"/>
    </location>
</feature>
<dbReference type="GO" id="GO:0006508">
    <property type="term" value="P:proteolysis"/>
    <property type="evidence" value="ECO:0007669"/>
    <property type="project" value="InterPro"/>
</dbReference>
<evidence type="ECO:0000313" key="3">
    <source>
        <dbReference type="Proteomes" id="UP000501690"/>
    </source>
</evidence>
<dbReference type="GO" id="GO:0005634">
    <property type="term" value="C:nucleus"/>
    <property type="evidence" value="ECO:0007669"/>
    <property type="project" value="InterPro"/>
</dbReference>
<dbReference type="AlphaFoldDB" id="A0A4D6NH27"/>
<gene>
    <name evidence="2" type="ORF">DEO72_LG11g42</name>
</gene>
<evidence type="ECO:0000313" key="2">
    <source>
        <dbReference type="EMBL" id="QCE13050.1"/>
    </source>
</evidence>
<protein>
    <submittedName>
        <fullName evidence="2">Separase</fullName>
    </submittedName>
</protein>
<dbReference type="InterPro" id="IPR005314">
    <property type="entry name" value="Peptidase_C50"/>
</dbReference>
<dbReference type="InterPro" id="IPR056933">
    <property type="entry name" value="TPR_ESP1"/>
</dbReference>
<dbReference type="PANTHER" id="PTHR12792">
    <property type="entry name" value="EXTRA SPINDLE POLES 1-RELATED"/>
    <property type="match status" value="1"/>
</dbReference>
<dbReference type="GO" id="GO:0051307">
    <property type="term" value="P:meiotic chromosome separation"/>
    <property type="evidence" value="ECO:0007669"/>
    <property type="project" value="TreeGrafter"/>
</dbReference>
<dbReference type="Pfam" id="PF25110">
    <property type="entry name" value="TPR_ESP1"/>
    <property type="match status" value="1"/>
</dbReference>
<reference evidence="2 3" key="1">
    <citation type="submission" date="2019-04" db="EMBL/GenBank/DDBJ databases">
        <title>An improved genome assembly and genetic linkage map for asparagus bean, Vigna unguiculata ssp. sesquipedialis.</title>
        <authorList>
            <person name="Xia Q."/>
            <person name="Zhang R."/>
            <person name="Dong Y."/>
        </authorList>
    </citation>
    <scope>NUCLEOTIDE SEQUENCE [LARGE SCALE GENOMIC DNA]</scope>
    <source>
        <tissue evidence="2">Leaf</tissue>
    </source>
</reference>
<dbReference type="GO" id="GO:0004197">
    <property type="term" value="F:cysteine-type endopeptidase activity"/>
    <property type="evidence" value="ECO:0007669"/>
    <property type="project" value="InterPro"/>
</dbReference>
<dbReference type="GO" id="GO:0005737">
    <property type="term" value="C:cytoplasm"/>
    <property type="evidence" value="ECO:0007669"/>
    <property type="project" value="TreeGrafter"/>
</dbReference>
<proteinExistence type="predicted"/>
<sequence length="273" mass="30614">MDREELRKERKRLARERIRVGSGLEFFVALRYARGQSPITCPLAYLKATKKSKPDPTLIRSLAKRFLSFLNSSLSILPKRLPELSKSNDAVLLLELLRVYRLCLDCLDIVASQLASKPFSVEFQRLRFMHCLESCALFAEAEVEGLGVLERLRQPKRKGKLLPEIDKGGGGSKDLCSLIVDIAVSLVRCASAGLAKEDGDFKKVLQLVEEDSAYKKFGNVDGYSIYKKEQGLGSGCNSQKSSSGWRWRRSSSRTYVLSNYIAQGGKRIVDIEN</sequence>
<dbReference type="GO" id="GO:0072686">
    <property type="term" value="C:mitotic spindle"/>
    <property type="evidence" value="ECO:0007669"/>
    <property type="project" value="TreeGrafter"/>
</dbReference>
<keyword evidence="3" id="KW-1185">Reference proteome</keyword>
<evidence type="ECO:0000259" key="1">
    <source>
        <dbReference type="Pfam" id="PF25110"/>
    </source>
</evidence>
<organism evidence="2 3">
    <name type="scientific">Vigna unguiculata</name>
    <name type="common">Cowpea</name>
    <dbReference type="NCBI Taxonomy" id="3917"/>
    <lineage>
        <taxon>Eukaryota</taxon>
        <taxon>Viridiplantae</taxon>
        <taxon>Streptophyta</taxon>
        <taxon>Embryophyta</taxon>
        <taxon>Tracheophyta</taxon>
        <taxon>Spermatophyta</taxon>
        <taxon>Magnoliopsida</taxon>
        <taxon>eudicotyledons</taxon>
        <taxon>Gunneridae</taxon>
        <taxon>Pentapetalae</taxon>
        <taxon>rosids</taxon>
        <taxon>fabids</taxon>
        <taxon>Fabales</taxon>
        <taxon>Fabaceae</taxon>
        <taxon>Papilionoideae</taxon>
        <taxon>50 kb inversion clade</taxon>
        <taxon>NPAAA clade</taxon>
        <taxon>indigoferoid/millettioid clade</taxon>
        <taxon>Phaseoleae</taxon>
        <taxon>Vigna</taxon>
    </lineage>
</organism>
<dbReference type="PANTHER" id="PTHR12792:SF0">
    <property type="entry name" value="SEPARIN"/>
    <property type="match status" value="1"/>
</dbReference>
<dbReference type="EMBL" id="CP039355">
    <property type="protein sequence ID" value="QCE13050.1"/>
    <property type="molecule type" value="Genomic_DNA"/>
</dbReference>